<evidence type="ECO:0000313" key="7">
    <source>
        <dbReference type="EMBL" id="MRH42455.1"/>
    </source>
</evidence>
<evidence type="ECO:0000256" key="2">
    <source>
        <dbReference type="ARBA" id="ARBA00022679"/>
    </source>
</evidence>
<comment type="caution">
    <text evidence="7">The sequence shown here is derived from an EMBL/GenBank/DDBJ whole genome shotgun (WGS) entry which is preliminary data.</text>
</comment>
<dbReference type="PIRSF" id="PIRSF000451">
    <property type="entry name" value="PKS_III"/>
    <property type="match status" value="1"/>
</dbReference>
<accession>A0A6A8D9M3</accession>
<dbReference type="GO" id="GO:0016747">
    <property type="term" value="F:acyltransferase activity, transferring groups other than amino-acyl groups"/>
    <property type="evidence" value="ECO:0007669"/>
    <property type="project" value="InterPro"/>
</dbReference>
<sequence length="362" mass="40290">MSYISSVGISTPEHNLSQNDVKQFVTANFPRPKRDIERLLPIFENANISNRQFVVEQSWFEREHSFEERNSLYQQKAIEHGERAINHCLTNTDFLTKTIPYEAVDAIIFVSSTGISTPSIDAHLLNRNKFRDDVVRIPLWGLGCAGGASGLARAKDWLTSHTKSCVLVVCVELCSLTFQKDDSKKSNFIGTALFGDGIAAALVIGEESSFLNNRRGLSPKIGLTSSKLKKDSLDVMGWDFTGHGFEVVFSKSIPQLVNTFWKEHLEIFLQELGLTRKDIPFFVAHPGGKKVLEAMEGVLEITSEALDHSYQVLNRHGNMSSSTVLYILAEWMKEDISAGEKSILSALGPGFSSELLSLEWSS</sequence>
<keyword evidence="8" id="KW-1185">Reference proteome</keyword>
<dbReference type="Proteomes" id="UP000799092">
    <property type="component" value="Unassembled WGS sequence"/>
</dbReference>
<dbReference type="AlphaFoldDB" id="A0A6A8D9M3"/>
<dbReference type="PROSITE" id="PS00441">
    <property type="entry name" value="CHALCONE_SYNTH"/>
    <property type="match status" value="1"/>
</dbReference>
<dbReference type="Gene3D" id="3.40.47.10">
    <property type="match status" value="2"/>
</dbReference>
<keyword evidence="3" id="KW-0012">Acyltransferase</keyword>
<evidence type="ECO:0000259" key="5">
    <source>
        <dbReference type="Pfam" id="PF00195"/>
    </source>
</evidence>
<dbReference type="InterPro" id="IPR018088">
    <property type="entry name" value="Chalcone/stilbene_synthase_AS"/>
</dbReference>
<dbReference type="InterPro" id="IPR001099">
    <property type="entry name" value="Chalcone/stilbene_synt_N"/>
</dbReference>
<feature type="active site" description="Acyl-thioester intermediate" evidence="4">
    <location>
        <position position="144"/>
    </location>
</feature>
<evidence type="ECO:0000256" key="1">
    <source>
        <dbReference type="ARBA" id="ARBA00005531"/>
    </source>
</evidence>
<reference evidence="7" key="1">
    <citation type="submission" date="2019-11" db="EMBL/GenBank/DDBJ databases">
        <authorList>
            <person name="Li J."/>
        </authorList>
    </citation>
    <scope>NUCLEOTIDE SEQUENCE</scope>
    <source>
        <strain evidence="7">B6B</strain>
    </source>
</reference>
<gene>
    <name evidence="7" type="ORF">GH741_07130</name>
</gene>
<dbReference type="GO" id="GO:0030639">
    <property type="term" value="P:polyketide biosynthetic process"/>
    <property type="evidence" value="ECO:0007669"/>
    <property type="project" value="TreeGrafter"/>
</dbReference>
<protein>
    <submittedName>
        <fullName evidence="7">Type III polyketide synthase</fullName>
    </submittedName>
</protein>
<dbReference type="SUPFAM" id="SSF53901">
    <property type="entry name" value="Thiolase-like"/>
    <property type="match status" value="2"/>
</dbReference>
<keyword evidence="2" id="KW-0808">Transferase</keyword>
<dbReference type="EMBL" id="WJNG01000005">
    <property type="protein sequence ID" value="MRH42455.1"/>
    <property type="molecule type" value="Genomic_DNA"/>
</dbReference>
<dbReference type="InterPro" id="IPR012328">
    <property type="entry name" value="Chalcone/stilbene_synt_C"/>
</dbReference>
<evidence type="ECO:0000259" key="6">
    <source>
        <dbReference type="Pfam" id="PF02797"/>
    </source>
</evidence>
<feature type="domain" description="Chalcone/stilbene synthase C-terminal" evidence="6">
    <location>
        <begin position="238"/>
        <end position="354"/>
    </location>
</feature>
<dbReference type="OrthoDB" id="9786288at2"/>
<proteinExistence type="inferred from homology"/>
<dbReference type="Pfam" id="PF02797">
    <property type="entry name" value="Chal_sti_synt_C"/>
    <property type="match status" value="1"/>
</dbReference>
<dbReference type="InterPro" id="IPR016039">
    <property type="entry name" value="Thiolase-like"/>
</dbReference>
<organism evidence="7 8">
    <name type="scientific">Aquibacillus halophilus</name>
    <dbReference type="NCBI Taxonomy" id="930132"/>
    <lineage>
        <taxon>Bacteria</taxon>
        <taxon>Bacillati</taxon>
        <taxon>Bacillota</taxon>
        <taxon>Bacilli</taxon>
        <taxon>Bacillales</taxon>
        <taxon>Bacillaceae</taxon>
        <taxon>Aquibacillus</taxon>
    </lineage>
</organism>
<dbReference type="CDD" id="cd00831">
    <property type="entry name" value="CHS_like"/>
    <property type="match status" value="1"/>
</dbReference>
<name>A0A6A8D9M3_9BACI</name>
<dbReference type="PANTHER" id="PTHR11877">
    <property type="entry name" value="HYDROXYMETHYLGLUTARYL-COA SYNTHASE"/>
    <property type="match status" value="1"/>
</dbReference>
<evidence type="ECO:0000256" key="3">
    <source>
        <dbReference type="ARBA" id="ARBA00023315"/>
    </source>
</evidence>
<feature type="domain" description="Chalcone/stilbene synthase N-terminal" evidence="5">
    <location>
        <begin position="62"/>
        <end position="205"/>
    </location>
</feature>
<dbReference type="RefSeq" id="WP_153736101.1">
    <property type="nucleotide sequence ID" value="NZ_WJNG01000005.1"/>
</dbReference>
<comment type="similarity">
    <text evidence="1">Belongs to the thiolase-like superfamily. Chalcone/stilbene synthases family.</text>
</comment>
<dbReference type="Pfam" id="PF00195">
    <property type="entry name" value="Chal_sti_synt_N"/>
    <property type="match status" value="1"/>
</dbReference>
<evidence type="ECO:0000256" key="4">
    <source>
        <dbReference type="PIRSR" id="PIRSR000451-1"/>
    </source>
</evidence>
<dbReference type="PANTHER" id="PTHR11877:SF99">
    <property type="entry name" value="1,3,6,8-TETRAHYDROXYNAPHTHALENE SYNTHASE"/>
    <property type="match status" value="1"/>
</dbReference>
<evidence type="ECO:0000313" key="8">
    <source>
        <dbReference type="Proteomes" id="UP000799092"/>
    </source>
</evidence>
<dbReference type="InterPro" id="IPR011141">
    <property type="entry name" value="Polyketide_synthase_type-III"/>
</dbReference>